<dbReference type="Proteomes" id="UP001230649">
    <property type="component" value="Unassembled WGS sequence"/>
</dbReference>
<accession>A0ACC2VSA6</accession>
<evidence type="ECO:0000313" key="1">
    <source>
        <dbReference type="EMBL" id="KAJ9102003.1"/>
    </source>
</evidence>
<organism evidence="1 2">
    <name type="scientific">Naganishia adeliensis</name>
    <dbReference type="NCBI Taxonomy" id="92952"/>
    <lineage>
        <taxon>Eukaryota</taxon>
        <taxon>Fungi</taxon>
        <taxon>Dikarya</taxon>
        <taxon>Basidiomycota</taxon>
        <taxon>Agaricomycotina</taxon>
        <taxon>Tremellomycetes</taxon>
        <taxon>Filobasidiales</taxon>
        <taxon>Filobasidiaceae</taxon>
        <taxon>Naganishia</taxon>
    </lineage>
</organism>
<gene>
    <name evidence="1" type="ORF">QFC20_005152</name>
</gene>
<proteinExistence type="predicted"/>
<comment type="caution">
    <text evidence="1">The sequence shown here is derived from an EMBL/GenBank/DDBJ whole genome shotgun (WGS) entry which is preliminary data.</text>
</comment>
<evidence type="ECO:0000313" key="2">
    <source>
        <dbReference type="Proteomes" id="UP001230649"/>
    </source>
</evidence>
<reference evidence="1" key="1">
    <citation type="submission" date="2023-04" db="EMBL/GenBank/DDBJ databases">
        <title>Draft Genome sequencing of Naganishia species isolated from polar environments using Oxford Nanopore Technology.</title>
        <authorList>
            <person name="Leo P."/>
            <person name="Venkateswaran K."/>
        </authorList>
    </citation>
    <scope>NUCLEOTIDE SEQUENCE</scope>
    <source>
        <strain evidence="1">MNA-CCFEE 5262</strain>
    </source>
</reference>
<dbReference type="EMBL" id="JASBWS010000067">
    <property type="protein sequence ID" value="KAJ9102003.1"/>
    <property type="molecule type" value="Genomic_DNA"/>
</dbReference>
<sequence length="539" mass="61477">MTVYLRDDDTVSVLYEWQHLNHNIHSIPHFRRQRLSREARTYIENILRSYPGASKKTVRQFFAIPEEEVADLTENLAVNGLIELLSGRPPQETIHMGHRIRTMDIFNAARRVTREKVRRLVDSSQPGATALSLDLQLITLRGKGWLAHKAVSVPANGQQAEKYWVGLVSQWQIGALHAYGRKACMDSTHGTGRGFNGEKVFLYSLVVRNKQTAGLTPAAWMVTNSEAHEVIEDWLKWLAEEIEYIPEYFMIDMSVTEARAIADAYEHLPEERRPKIHWCLTHVGKAWSENFLKRLPPDADLGGRNEQWERMRNQLYSLVHAENVESFNDRVLRMVHAWEGLGYANWSQYFEGNYLPFKEYWAGPWRLVRDLRKAKKHFYYFDRHWDRMLPDHIIAGANMPGQPGGGGDEDDDGENAGQNGAELGQGLNPNNALQPPQGAGGNPPEPVPRPRVPGNNPPPPDQLQAFREQAHARRAALYHSAIEQIRRQQAQVNLMTERLQREVDGGQEVMTFEVRDLEGIIESCESNRRHVAGALQGGD</sequence>
<keyword evidence="2" id="KW-1185">Reference proteome</keyword>
<protein>
    <submittedName>
        <fullName evidence="1">Uncharacterized protein</fullName>
    </submittedName>
</protein>
<name>A0ACC2VSA6_9TREE</name>